<dbReference type="Proteomes" id="UP000190541">
    <property type="component" value="Unassembled WGS sequence"/>
</dbReference>
<keyword evidence="1" id="KW-1133">Transmembrane helix</keyword>
<dbReference type="PANTHER" id="PTHR30373:SF2">
    <property type="entry name" value="UPF0603 PROTEIN YGCG"/>
    <property type="match status" value="1"/>
</dbReference>
<keyword evidence="2" id="KW-0732">Signal</keyword>
<sequence>MVMVKTKLFLLKTILLLGVSGALAQDFPPTPNRLVNDYTQTLTAAQVQQLEHKLVAFDDSTSTQIAVVLMQSTGQYDIADYGVRLAQRWGVGGKDHDNGILLLVALGDRAVTIQTGYGVEGAVPDAIAYRIIENEIKPAFRRGDYFTGIDRATDALIAYTKGEYTAPPKRDGKGGSGSIVLILIIVFVLVALLSRGGGGRGGGKVLGGRGASDLLWWTLLSGMGRGGGRGGFGGGFGSGGGGFGGGGFGGFGGGGFGGGGASGRW</sequence>
<keyword evidence="1" id="KW-0472">Membrane</keyword>
<evidence type="ECO:0000256" key="2">
    <source>
        <dbReference type="SAM" id="SignalP"/>
    </source>
</evidence>
<dbReference type="PANTHER" id="PTHR30373">
    <property type="entry name" value="UPF0603 PROTEIN YGCG"/>
    <property type="match status" value="1"/>
</dbReference>
<dbReference type="STRING" id="623280.SAMN05660226_02547"/>
<evidence type="ECO:0000313" key="4">
    <source>
        <dbReference type="EMBL" id="SKB65505.1"/>
    </source>
</evidence>
<evidence type="ECO:0000313" key="5">
    <source>
        <dbReference type="Proteomes" id="UP000190541"/>
    </source>
</evidence>
<accession>A0A1T5D1A9</accession>
<dbReference type="EMBL" id="FUYS01000005">
    <property type="protein sequence ID" value="SKB65505.1"/>
    <property type="molecule type" value="Genomic_DNA"/>
</dbReference>
<evidence type="ECO:0000256" key="1">
    <source>
        <dbReference type="SAM" id="Phobius"/>
    </source>
</evidence>
<feature type="domain" description="TPM" evidence="3">
    <location>
        <begin position="35"/>
        <end position="159"/>
    </location>
</feature>
<keyword evidence="5" id="KW-1185">Reference proteome</keyword>
<dbReference type="AlphaFoldDB" id="A0A1T5D1A9"/>
<dbReference type="InterPro" id="IPR007621">
    <property type="entry name" value="TPM_dom"/>
</dbReference>
<feature type="transmembrane region" description="Helical" evidence="1">
    <location>
        <begin position="175"/>
        <end position="194"/>
    </location>
</feature>
<name>A0A1T5D1A9_9SPHI</name>
<feature type="chain" id="PRO_5012301370" description="TPM domain-containing protein" evidence="2">
    <location>
        <begin position="25"/>
        <end position="265"/>
    </location>
</feature>
<reference evidence="4 5" key="1">
    <citation type="submission" date="2017-02" db="EMBL/GenBank/DDBJ databases">
        <authorList>
            <person name="Peterson S.W."/>
        </authorList>
    </citation>
    <scope>NUCLEOTIDE SEQUENCE [LARGE SCALE GENOMIC DNA]</scope>
    <source>
        <strain evidence="4 5">DSM 22899</strain>
    </source>
</reference>
<protein>
    <recommendedName>
        <fullName evidence="3">TPM domain-containing protein</fullName>
    </recommendedName>
</protein>
<dbReference type="Gene3D" id="3.10.310.50">
    <property type="match status" value="1"/>
</dbReference>
<organism evidence="4 5">
    <name type="scientific">Parapedobacter luteus</name>
    <dbReference type="NCBI Taxonomy" id="623280"/>
    <lineage>
        <taxon>Bacteria</taxon>
        <taxon>Pseudomonadati</taxon>
        <taxon>Bacteroidota</taxon>
        <taxon>Sphingobacteriia</taxon>
        <taxon>Sphingobacteriales</taxon>
        <taxon>Sphingobacteriaceae</taxon>
        <taxon>Parapedobacter</taxon>
    </lineage>
</organism>
<proteinExistence type="predicted"/>
<dbReference type="Pfam" id="PF04536">
    <property type="entry name" value="TPM_phosphatase"/>
    <property type="match status" value="1"/>
</dbReference>
<keyword evidence="1" id="KW-0812">Transmembrane</keyword>
<feature type="signal peptide" evidence="2">
    <location>
        <begin position="1"/>
        <end position="24"/>
    </location>
</feature>
<gene>
    <name evidence="4" type="ORF">SAMN05660226_02547</name>
</gene>
<evidence type="ECO:0000259" key="3">
    <source>
        <dbReference type="Pfam" id="PF04536"/>
    </source>
</evidence>